<dbReference type="Pfam" id="PF14380">
    <property type="entry name" value="WAK_assoc"/>
    <property type="match status" value="1"/>
</dbReference>
<evidence type="ECO:0000313" key="5">
    <source>
        <dbReference type="Proteomes" id="UP000467840"/>
    </source>
</evidence>
<protein>
    <recommendedName>
        <fullName evidence="3">EGF-like domain-containing protein</fullName>
    </recommendedName>
</protein>
<dbReference type="EMBL" id="JAAGAX010000002">
    <property type="protein sequence ID" value="KAF2322560.1"/>
    <property type="molecule type" value="Genomic_DNA"/>
</dbReference>
<keyword evidence="2" id="KW-1133">Transmembrane helix</keyword>
<dbReference type="AlphaFoldDB" id="A0A6A6NAC8"/>
<dbReference type="PANTHER" id="PTHR33138:SF27">
    <property type="entry name" value="WALL-ASSOCIATED RECEPTOR KINASE C-TERMINAL DOMAIN-CONTAINING PROTEIN"/>
    <property type="match status" value="1"/>
</dbReference>
<dbReference type="PROSITE" id="PS00022">
    <property type="entry name" value="EGF_1"/>
    <property type="match status" value="1"/>
</dbReference>
<name>A0A6A6NAC8_HEVBR</name>
<dbReference type="InterPro" id="IPR000742">
    <property type="entry name" value="EGF"/>
</dbReference>
<keyword evidence="5" id="KW-1185">Reference proteome</keyword>
<sequence length="240" mass="26863">MIIIYPQNRLQKPDYSRLKRRVFPYKHRLCSSSIQSTSLPDDRFNLFPNQTELFLLSRCNSTLLGGSNSELQKYKVNCSGKTEAGPILSMFDGDPLLGSASEVCEKELVVPVDSQRGENEGIERMIERGFVLNWTASNRSICESSGGKCGFNSSTYHFRCFCPDRPHGWDCQPDPPDAGKNMLGLKLGLALGSAIVVLVVIAVCCLIRKLKSDYSIFFRKKKTKESRSIDAFLKNHGPMP</sequence>
<gene>
    <name evidence="4" type="ORF">GH714_018902</name>
</gene>
<keyword evidence="2" id="KW-0812">Transmembrane</keyword>
<proteinExistence type="predicted"/>
<evidence type="ECO:0000313" key="4">
    <source>
        <dbReference type="EMBL" id="KAF2322560.1"/>
    </source>
</evidence>
<organism evidence="4 5">
    <name type="scientific">Hevea brasiliensis</name>
    <name type="common">Para rubber tree</name>
    <name type="synonym">Siphonia brasiliensis</name>
    <dbReference type="NCBI Taxonomy" id="3981"/>
    <lineage>
        <taxon>Eukaryota</taxon>
        <taxon>Viridiplantae</taxon>
        <taxon>Streptophyta</taxon>
        <taxon>Embryophyta</taxon>
        <taxon>Tracheophyta</taxon>
        <taxon>Spermatophyta</taxon>
        <taxon>Magnoliopsida</taxon>
        <taxon>eudicotyledons</taxon>
        <taxon>Gunneridae</taxon>
        <taxon>Pentapetalae</taxon>
        <taxon>rosids</taxon>
        <taxon>fabids</taxon>
        <taxon>Malpighiales</taxon>
        <taxon>Euphorbiaceae</taxon>
        <taxon>Crotonoideae</taxon>
        <taxon>Micrandreae</taxon>
        <taxon>Hevea</taxon>
    </lineage>
</organism>
<dbReference type="InterPro" id="IPR032872">
    <property type="entry name" value="WAK_assoc_C"/>
</dbReference>
<accession>A0A6A6NAC8</accession>
<evidence type="ECO:0000259" key="3">
    <source>
        <dbReference type="PROSITE" id="PS00022"/>
    </source>
</evidence>
<evidence type="ECO:0000256" key="2">
    <source>
        <dbReference type="SAM" id="Phobius"/>
    </source>
</evidence>
<dbReference type="PANTHER" id="PTHR33138">
    <property type="entry name" value="OS01G0690200 PROTEIN"/>
    <property type="match status" value="1"/>
</dbReference>
<reference evidence="4 5" key="1">
    <citation type="journal article" date="2020" name="Mol. Plant">
        <title>The Chromosome-Based Rubber Tree Genome Provides New Insights into Spurge Genome Evolution and Rubber Biosynthesis.</title>
        <authorList>
            <person name="Liu J."/>
            <person name="Shi C."/>
            <person name="Shi C.C."/>
            <person name="Li W."/>
            <person name="Zhang Q.J."/>
            <person name="Zhang Y."/>
            <person name="Li K."/>
            <person name="Lu H.F."/>
            <person name="Shi C."/>
            <person name="Zhu S.T."/>
            <person name="Xiao Z.Y."/>
            <person name="Nan H."/>
            <person name="Yue Y."/>
            <person name="Zhu X.G."/>
            <person name="Wu Y."/>
            <person name="Hong X.N."/>
            <person name="Fan G.Y."/>
            <person name="Tong Y."/>
            <person name="Zhang D."/>
            <person name="Mao C.L."/>
            <person name="Liu Y.L."/>
            <person name="Hao S.J."/>
            <person name="Liu W.Q."/>
            <person name="Lv M.Q."/>
            <person name="Zhang H.B."/>
            <person name="Liu Y."/>
            <person name="Hu-Tang G.R."/>
            <person name="Wang J.P."/>
            <person name="Wang J.H."/>
            <person name="Sun Y.H."/>
            <person name="Ni S.B."/>
            <person name="Chen W.B."/>
            <person name="Zhang X.C."/>
            <person name="Jiao Y.N."/>
            <person name="Eichler E.E."/>
            <person name="Li G.H."/>
            <person name="Liu X."/>
            <person name="Gao L.Z."/>
        </authorList>
    </citation>
    <scope>NUCLEOTIDE SEQUENCE [LARGE SCALE GENOMIC DNA]</scope>
    <source>
        <strain evidence="5">cv. GT1</strain>
        <tissue evidence="4">Leaf</tissue>
    </source>
</reference>
<feature type="domain" description="EGF-like" evidence="3">
    <location>
        <begin position="160"/>
        <end position="171"/>
    </location>
</feature>
<keyword evidence="2" id="KW-0472">Membrane</keyword>
<dbReference type="Proteomes" id="UP000467840">
    <property type="component" value="Chromosome 11"/>
</dbReference>
<comment type="caution">
    <text evidence="4">The sequence shown here is derived from an EMBL/GenBank/DDBJ whole genome shotgun (WGS) entry which is preliminary data.</text>
</comment>
<feature type="transmembrane region" description="Helical" evidence="2">
    <location>
        <begin position="187"/>
        <end position="207"/>
    </location>
</feature>
<evidence type="ECO:0000256" key="1">
    <source>
        <dbReference type="ARBA" id="ARBA00023180"/>
    </source>
</evidence>
<keyword evidence="1" id="KW-0325">Glycoprotein</keyword>